<comment type="subcellular location">
    <subcellularLocation>
        <location evidence="1">Cell membrane</location>
        <topology evidence="1">Multi-pass membrane protein</topology>
    </subcellularLocation>
</comment>
<feature type="transmembrane region" description="Helical" evidence="6">
    <location>
        <begin position="702"/>
        <end position="730"/>
    </location>
</feature>
<dbReference type="Pfam" id="PF12704">
    <property type="entry name" value="MacB_PCD"/>
    <property type="match status" value="1"/>
</dbReference>
<dbReference type="EMBL" id="BNAG01000001">
    <property type="protein sequence ID" value="GHE57635.1"/>
    <property type="molecule type" value="Genomic_DNA"/>
</dbReference>
<dbReference type="InterPro" id="IPR025857">
    <property type="entry name" value="MacB_PCD"/>
</dbReference>
<sequence length="789" mass="88698">MAGALIIGLFIHFELSFNRSFADSERIFRVNIDNKIAGEVNEYAAVSGPLANVMLRDFPHAESITRFRHTNSIFIRSENATHNVKEEQVVGADSAFFSFFGIDLLYGDPHSALSEVNSLVLTKSAAEKHFSIHEAVGQIMILDNDQKYWVRGIIDDFPKNSLFRDYTVLISINSFDDYDSPAWNNWNFPTFIKLNPEATKAQLDDYLATVKERYLIPWAMQFIPGLTIESAQEQERTTGNYMRFESIALTDIHLKSPNISGEFSLNGDIKDVYILSFIGLLLIFLASVNFTNLSTARSLNRVKEVGIRKTLGSHRKSLVHQFLVESGLVSFLSMVLALLLSFLVLPYFNYLSNRSLEIPAGQWQFWAVLLVATLVLSSLSGSYPALFLSRFSPIKALKGQGVQPSNGAHIRSLLVIVQFMVSVFLIASTLVVFQQLSFIRNKDLGFKKEQVVVLNDVQVLGNNALTLKQEIEKLSNVKSVSLSSYLPTPSARSGLTYFPEGHVFEPDKAIIIGQWEVDFDYLRTLGLELVAGRDFDDKLKTDSSTVILNEAAVAMLGKTPQSAIGLRLTQDFKREDKENMEFSTVIGVVKNFHFETLRNSIDGLSLVLGKEANRMMIKLETTDYSKTLEKVEQHWASVADGQPFDYYFMDDSFATTYDTEQRLSKMFIIFTLLSVFIACLGLFGLAAFNVQRRSKEVSIRKILGASVFNISVSLSAGFLRLVLLAILLATPLAWYAMNRWLQDFSYRIDLPLWVFVLSAILAIGISLLTVSYQSLRAAIRNPVHAIRNE</sequence>
<organism evidence="9 10">
    <name type="scientific">Roseivirga thermotolerans</name>
    <dbReference type="NCBI Taxonomy" id="1758176"/>
    <lineage>
        <taxon>Bacteria</taxon>
        <taxon>Pseudomonadati</taxon>
        <taxon>Bacteroidota</taxon>
        <taxon>Cytophagia</taxon>
        <taxon>Cytophagales</taxon>
        <taxon>Roseivirgaceae</taxon>
        <taxon>Roseivirga</taxon>
    </lineage>
</organism>
<reference evidence="10" key="1">
    <citation type="journal article" date="2019" name="Int. J. Syst. Evol. Microbiol.">
        <title>The Global Catalogue of Microorganisms (GCM) 10K type strain sequencing project: providing services to taxonomists for standard genome sequencing and annotation.</title>
        <authorList>
            <consortium name="The Broad Institute Genomics Platform"/>
            <consortium name="The Broad Institute Genome Sequencing Center for Infectious Disease"/>
            <person name="Wu L."/>
            <person name="Ma J."/>
        </authorList>
    </citation>
    <scope>NUCLEOTIDE SEQUENCE [LARGE SCALE GENOMIC DNA]</scope>
    <source>
        <strain evidence="10">CGMCC 1.15111</strain>
    </source>
</reference>
<feature type="transmembrane region" description="Helical" evidence="6">
    <location>
        <begin position="322"/>
        <end position="345"/>
    </location>
</feature>
<evidence type="ECO:0000259" key="8">
    <source>
        <dbReference type="Pfam" id="PF12704"/>
    </source>
</evidence>
<evidence type="ECO:0000256" key="4">
    <source>
        <dbReference type="ARBA" id="ARBA00022989"/>
    </source>
</evidence>
<keyword evidence="4 6" id="KW-1133">Transmembrane helix</keyword>
<dbReference type="Proteomes" id="UP000658258">
    <property type="component" value="Unassembled WGS sequence"/>
</dbReference>
<feature type="transmembrane region" description="Helical" evidence="6">
    <location>
        <begin position="410"/>
        <end position="433"/>
    </location>
</feature>
<keyword evidence="5 6" id="KW-0472">Membrane</keyword>
<feature type="domain" description="ABC3 transporter permease C-terminal" evidence="7">
    <location>
        <begin position="668"/>
        <end position="782"/>
    </location>
</feature>
<dbReference type="PANTHER" id="PTHR30572">
    <property type="entry name" value="MEMBRANE COMPONENT OF TRANSPORTER-RELATED"/>
    <property type="match status" value="1"/>
</dbReference>
<evidence type="ECO:0000256" key="1">
    <source>
        <dbReference type="ARBA" id="ARBA00004651"/>
    </source>
</evidence>
<keyword evidence="2" id="KW-1003">Cell membrane</keyword>
<gene>
    <name evidence="9" type="ORF">GCM10011340_10870</name>
</gene>
<feature type="transmembrane region" description="Helical" evidence="6">
    <location>
        <begin position="365"/>
        <end position="389"/>
    </location>
</feature>
<dbReference type="InterPro" id="IPR003838">
    <property type="entry name" value="ABC3_permease_C"/>
</dbReference>
<evidence type="ECO:0000259" key="7">
    <source>
        <dbReference type="Pfam" id="PF02687"/>
    </source>
</evidence>
<evidence type="ECO:0000256" key="5">
    <source>
        <dbReference type="ARBA" id="ARBA00023136"/>
    </source>
</evidence>
<evidence type="ECO:0000256" key="6">
    <source>
        <dbReference type="SAM" id="Phobius"/>
    </source>
</evidence>
<name>A0ABQ3I6D5_9BACT</name>
<feature type="transmembrane region" description="Helical" evidence="6">
    <location>
        <begin position="750"/>
        <end position="770"/>
    </location>
</feature>
<dbReference type="PANTHER" id="PTHR30572:SF18">
    <property type="entry name" value="ABC-TYPE MACROLIDE FAMILY EXPORT SYSTEM PERMEASE COMPONENT 2"/>
    <property type="match status" value="1"/>
</dbReference>
<evidence type="ECO:0000313" key="10">
    <source>
        <dbReference type="Proteomes" id="UP000658258"/>
    </source>
</evidence>
<comment type="caution">
    <text evidence="9">The sequence shown here is derived from an EMBL/GenBank/DDBJ whole genome shotgun (WGS) entry which is preliminary data.</text>
</comment>
<keyword evidence="3 6" id="KW-0812">Transmembrane</keyword>
<feature type="domain" description="MacB-like periplasmic core" evidence="8">
    <location>
        <begin position="5"/>
        <end position="207"/>
    </location>
</feature>
<protein>
    <submittedName>
        <fullName evidence="9">ABC transporter permease</fullName>
    </submittedName>
</protein>
<evidence type="ECO:0000256" key="2">
    <source>
        <dbReference type="ARBA" id="ARBA00022475"/>
    </source>
</evidence>
<dbReference type="Pfam" id="PF02687">
    <property type="entry name" value="FtsX"/>
    <property type="match status" value="2"/>
</dbReference>
<dbReference type="InterPro" id="IPR050250">
    <property type="entry name" value="Macrolide_Exporter_MacB"/>
</dbReference>
<feature type="transmembrane region" description="Helical" evidence="6">
    <location>
        <begin position="666"/>
        <end position="690"/>
    </location>
</feature>
<feature type="transmembrane region" description="Helical" evidence="6">
    <location>
        <begin position="272"/>
        <end position="293"/>
    </location>
</feature>
<keyword evidence="10" id="KW-1185">Reference proteome</keyword>
<proteinExistence type="predicted"/>
<feature type="domain" description="ABC3 transporter permease C-terminal" evidence="7">
    <location>
        <begin position="277"/>
        <end position="393"/>
    </location>
</feature>
<evidence type="ECO:0000256" key="3">
    <source>
        <dbReference type="ARBA" id="ARBA00022692"/>
    </source>
</evidence>
<evidence type="ECO:0000313" key="9">
    <source>
        <dbReference type="EMBL" id="GHE57635.1"/>
    </source>
</evidence>
<accession>A0ABQ3I6D5</accession>